<accession>A0A7T4A0M8</accession>
<protein>
    <submittedName>
        <fullName evidence="1">Uncharacterized protein</fullName>
    </submittedName>
</protein>
<reference evidence="1 2" key="1">
    <citation type="submission" date="2020-12" db="EMBL/GenBank/DDBJ databases">
        <title>FDA dAtabase for Regulatory Grade micrObial Sequences (FDA-ARGOS): Supporting development and validation of Infectious Disease Dx tests.</title>
        <authorList>
            <person name="Sproer C."/>
            <person name="Gronow S."/>
            <person name="Severitt S."/>
            <person name="Schroder I."/>
            <person name="Tallon L."/>
            <person name="Sadzewicz L."/>
            <person name="Zhao X."/>
            <person name="Boylan J."/>
            <person name="Ott S."/>
            <person name="Bowen H."/>
            <person name="Vavikolanu K."/>
            <person name="Mehta A."/>
            <person name="Aluvathingal J."/>
            <person name="Nadendla S."/>
            <person name="Lowell S."/>
            <person name="Myers T."/>
            <person name="Yan Y."/>
            <person name="Sichtig H."/>
        </authorList>
    </citation>
    <scope>NUCLEOTIDE SEQUENCE [LARGE SCALE GENOMIC DNA]</scope>
    <source>
        <strain evidence="1 2">FDAARGOS_990</strain>
    </source>
</reference>
<organism evidence="1 2">
    <name type="scientific">Brevibacterium casei</name>
    <dbReference type="NCBI Taxonomy" id="33889"/>
    <lineage>
        <taxon>Bacteria</taxon>
        <taxon>Bacillati</taxon>
        <taxon>Actinomycetota</taxon>
        <taxon>Actinomycetes</taxon>
        <taxon>Micrococcales</taxon>
        <taxon>Brevibacteriaceae</taxon>
        <taxon>Brevibacterium</taxon>
    </lineage>
</organism>
<proteinExistence type="predicted"/>
<gene>
    <name evidence="1" type="ORF">I6H47_04015</name>
</gene>
<name>A0A7T4A0M8_9MICO</name>
<dbReference type="RefSeq" id="WP_198500153.1">
    <property type="nucleotide sequence ID" value="NZ_CP065989.1"/>
</dbReference>
<dbReference type="AlphaFoldDB" id="A0A7T4A0M8"/>
<dbReference type="Proteomes" id="UP000595374">
    <property type="component" value="Chromosome"/>
</dbReference>
<evidence type="ECO:0000313" key="1">
    <source>
        <dbReference type="EMBL" id="QQB15129.1"/>
    </source>
</evidence>
<evidence type="ECO:0000313" key="2">
    <source>
        <dbReference type="Proteomes" id="UP000595374"/>
    </source>
</evidence>
<dbReference type="EMBL" id="CP065989">
    <property type="protein sequence ID" value="QQB15129.1"/>
    <property type="molecule type" value="Genomic_DNA"/>
</dbReference>
<sequence length="128" mass="13199">MGSEKLSFTGLSGISIVTVPTADGGSIRALKITAESITIDGFSLTVRPPDEPGLVTKADQMTLKGHVSVYLGSITATTANGDSVTIGTDTPPPLDDVEPGLLRVTMGLVGSMADSISYSNTDQKIVYP</sequence>